<evidence type="ECO:0000313" key="2">
    <source>
        <dbReference type="EMBL" id="PND38911.1"/>
    </source>
</evidence>
<comment type="caution">
    <text evidence="2">The sequence shown here is derived from an EMBL/GenBank/DDBJ whole genome shotgun (WGS) entry which is preliminary data.</text>
</comment>
<dbReference type="SUPFAM" id="SSF55298">
    <property type="entry name" value="YjgF-like"/>
    <property type="match status" value="1"/>
</dbReference>
<accession>A0A2N8KZP5</accession>
<dbReference type="EMBL" id="POSP01000003">
    <property type="protein sequence ID" value="PND38911.1"/>
    <property type="molecule type" value="Genomic_DNA"/>
</dbReference>
<organism evidence="2 3">
    <name type="scientific">Kinneretia aquatilis</name>
    <dbReference type="NCBI Taxonomy" id="2070761"/>
    <lineage>
        <taxon>Bacteria</taxon>
        <taxon>Pseudomonadati</taxon>
        <taxon>Pseudomonadota</taxon>
        <taxon>Betaproteobacteria</taxon>
        <taxon>Burkholderiales</taxon>
        <taxon>Sphaerotilaceae</taxon>
        <taxon>Roseateles</taxon>
    </lineage>
</organism>
<dbReference type="AlphaFoldDB" id="A0A2N8KZP5"/>
<proteinExistence type="predicted"/>
<dbReference type="PANTHER" id="PTHR43760:SF1">
    <property type="entry name" value="ENDORIBONUCLEASE L-PSP_CHORISMATE MUTASE-LIKE DOMAIN-CONTAINING PROTEIN"/>
    <property type="match status" value="1"/>
</dbReference>
<dbReference type="PANTHER" id="PTHR43760">
    <property type="entry name" value="ENDORIBONUCLEASE-RELATED"/>
    <property type="match status" value="1"/>
</dbReference>
<name>A0A2N8KZP5_9BURK</name>
<feature type="domain" description="Endoribonuclease L-PSP/chorismate mutase-like" evidence="1">
    <location>
        <begin position="4"/>
        <end position="132"/>
    </location>
</feature>
<protein>
    <recommendedName>
        <fullName evidence="1">Endoribonuclease L-PSP/chorismate mutase-like domain-containing protein</fullName>
    </recommendedName>
</protein>
<reference evidence="2 3" key="1">
    <citation type="submission" date="2018-01" db="EMBL/GenBank/DDBJ databases">
        <title>Draft genome sequence of Paucibacter aquatile CR182 isolated from freshwater of the Nakdong River.</title>
        <authorList>
            <person name="Choi A."/>
            <person name="Chung E.J."/>
        </authorList>
    </citation>
    <scope>NUCLEOTIDE SEQUENCE [LARGE SCALE GENOMIC DNA]</scope>
    <source>
        <strain evidence="2 3">CR182</strain>
    </source>
</reference>
<evidence type="ECO:0000313" key="3">
    <source>
        <dbReference type="Proteomes" id="UP000235916"/>
    </source>
</evidence>
<dbReference type="InterPro" id="IPR035959">
    <property type="entry name" value="RutC-like_sf"/>
</dbReference>
<sequence length="164" mass="17303">MSTEQRLAQLGLVLPPSSAPAGNYVAALRSGPWLFLSGKAPSPVDGVLPRGKLGREFSAEQGYAFARSAALELIAALRAELGSLDEVVQFVELQGSLHTVPEFEAHAEVLDGASDLLHQVFGPVRGRHVRSVVGVCSLRKGVPLTLKATVEIRPAAATPRSSKT</sequence>
<dbReference type="RefSeq" id="WP_102768828.1">
    <property type="nucleotide sequence ID" value="NZ_POSP01000003.1"/>
</dbReference>
<dbReference type="CDD" id="cd02199">
    <property type="entry name" value="YjgF_YER057c_UK114_like_1"/>
    <property type="match status" value="1"/>
</dbReference>
<dbReference type="Proteomes" id="UP000235916">
    <property type="component" value="Unassembled WGS sequence"/>
</dbReference>
<dbReference type="InterPro" id="IPR013813">
    <property type="entry name" value="Endoribo_LPSP/chorism_mut-like"/>
</dbReference>
<dbReference type="OrthoDB" id="9809792at2"/>
<dbReference type="Pfam" id="PF14588">
    <property type="entry name" value="YjgF_endoribonc"/>
    <property type="match status" value="1"/>
</dbReference>
<keyword evidence="3" id="KW-1185">Reference proteome</keyword>
<dbReference type="Gene3D" id="3.30.1330.40">
    <property type="entry name" value="RutC-like"/>
    <property type="match status" value="1"/>
</dbReference>
<gene>
    <name evidence="2" type="ORF">C1O66_16170</name>
</gene>
<evidence type="ECO:0000259" key="1">
    <source>
        <dbReference type="Pfam" id="PF14588"/>
    </source>
</evidence>